<feature type="region of interest" description="Disordered" evidence="1">
    <location>
        <begin position="86"/>
        <end position="107"/>
    </location>
</feature>
<gene>
    <name evidence="2" type="ORF">GCU56_18915</name>
</gene>
<organism evidence="2 3">
    <name type="scientific">Geodermatophilus sabuli</name>
    <dbReference type="NCBI Taxonomy" id="1564158"/>
    <lineage>
        <taxon>Bacteria</taxon>
        <taxon>Bacillati</taxon>
        <taxon>Actinomycetota</taxon>
        <taxon>Actinomycetes</taxon>
        <taxon>Geodermatophilales</taxon>
        <taxon>Geodermatophilaceae</taxon>
        <taxon>Geodermatophilus</taxon>
    </lineage>
</organism>
<keyword evidence="3" id="KW-1185">Reference proteome</keyword>
<evidence type="ECO:0000313" key="3">
    <source>
        <dbReference type="Proteomes" id="UP000470246"/>
    </source>
</evidence>
<feature type="compositionally biased region" description="Polar residues" evidence="1">
    <location>
        <begin position="166"/>
        <end position="175"/>
    </location>
</feature>
<dbReference type="RefSeq" id="WP_163483301.1">
    <property type="nucleotide sequence ID" value="NZ_JAAGWF010000022.1"/>
</dbReference>
<evidence type="ECO:0008006" key="4">
    <source>
        <dbReference type="Google" id="ProtNLM"/>
    </source>
</evidence>
<proteinExistence type="predicted"/>
<name>A0A7K3W5A0_9ACTN</name>
<dbReference type="Proteomes" id="UP000470246">
    <property type="component" value="Unassembled WGS sequence"/>
</dbReference>
<dbReference type="SUPFAM" id="SSF47598">
    <property type="entry name" value="Ribbon-helix-helix"/>
    <property type="match status" value="1"/>
</dbReference>
<dbReference type="InterPro" id="IPR010985">
    <property type="entry name" value="Ribbon_hlx_hlx"/>
</dbReference>
<reference evidence="2 3" key="1">
    <citation type="submission" date="2020-02" db="EMBL/GenBank/DDBJ databases">
        <title>Geodermatophilus sabuli CPCC 205279 I12A-02694.</title>
        <authorList>
            <person name="Jiang Z."/>
        </authorList>
    </citation>
    <scope>NUCLEOTIDE SEQUENCE [LARGE SCALE GENOMIC DNA]</scope>
    <source>
        <strain evidence="2 3">I12A-02694</strain>
    </source>
</reference>
<dbReference type="EMBL" id="JAAGWF010000022">
    <property type="protein sequence ID" value="NEK59931.1"/>
    <property type="molecule type" value="Genomic_DNA"/>
</dbReference>
<accession>A0A7K3W5A0</accession>
<dbReference type="GO" id="GO:0006355">
    <property type="term" value="P:regulation of DNA-templated transcription"/>
    <property type="evidence" value="ECO:0007669"/>
    <property type="project" value="InterPro"/>
</dbReference>
<dbReference type="InterPro" id="IPR013321">
    <property type="entry name" value="Arc_rbn_hlx_hlx"/>
</dbReference>
<protein>
    <recommendedName>
        <fullName evidence="4">Arc family DNA-binding protein</fullName>
    </recommendedName>
</protein>
<evidence type="ECO:0000313" key="2">
    <source>
        <dbReference type="EMBL" id="NEK59931.1"/>
    </source>
</evidence>
<dbReference type="Gene3D" id="1.10.1220.10">
    <property type="entry name" value="Met repressor-like"/>
    <property type="match status" value="1"/>
</dbReference>
<feature type="region of interest" description="Disordered" evidence="1">
    <location>
        <begin position="150"/>
        <end position="175"/>
    </location>
</feature>
<sequence>MDLTPYVDQLRRELALAAELGGEEARVLAERLTAPLESSLRLALLSALSTAAEEISSQLAPGTVDVRLRGGDIGFVVTAAVAPAEDADHRPEADAPAPPAAAGTGADDGATARITLRLPEQLKTRIEDAAGREGSSVNTWLVRAVTRALGSGPTTAPTERRRGRWSGQQYSGWVR</sequence>
<comment type="caution">
    <text evidence="2">The sequence shown here is derived from an EMBL/GenBank/DDBJ whole genome shotgun (WGS) entry which is preliminary data.</text>
</comment>
<evidence type="ECO:0000256" key="1">
    <source>
        <dbReference type="SAM" id="MobiDB-lite"/>
    </source>
</evidence>
<dbReference type="AlphaFoldDB" id="A0A7K3W5A0"/>